<sequence>MAADFIDVALIFDPETRTADAELGEDGDLLLDETALTPMLISLGSDRRARPDDALPQGRDALNVSASFVTRRGAIGDALDAYSRRTGSRLWLLERAKQHELTELFVQDAATEALRWVGAETGAPAQIAVSWPRRGWLALVCRVGETELELMQQAA</sequence>
<dbReference type="Proteomes" id="UP001596104">
    <property type="component" value="Unassembled WGS sequence"/>
</dbReference>
<name>A0ABW0H961_9HYPH</name>
<dbReference type="Pfam" id="PF07409">
    <property type="entry name" value="GP46"/>
    <property type="match status" value="1"/>
</dbReference>
<comment type="caution">
    <text evidence="1">The sequence shown here is derived from an EMBL/GenBank/DDBJ whole genome shotgun (WGS) entry which is preliminary data.</text>
</comment>
<accession>A0ABW0H961</accession>
<keyword evidence="2" id="KW-1185">Reference proteome</keyword>
<organism evidence="1 2">
    <name type="scientific">Bosea vestrisii</name>
    <dbReference type="NCBI Taxonomy" id="151416"/>
    <lineage>
        <taxon>Bacteria</taxon>
        <taxon>Pseudomonadati</taxon>
        <taxon>Pseudomonadota</taxon>
        <taxon>Alphaproteobacteria</taxon>
        <taxon>Hyphomicrobiales</taxon>
        <taxon>Boseaceae</taxon>
        <taxon>Bosea</taxon>
    </lineage>
</organism>
<reference evidence="2" key="1">
    <citation type="journal article" date="2019" name="Int. J. Syst. Evol. Microbiol.">
        <title>The Global Catalogue of Microorganisms (GCM) 10K type strain sequencing project: providing services to taxonomists for standard genome sequencing and annotation.</title>
        <authorList>
            <consortium name="The Broad Institute Genomics Platform"/>
            <consortium name="The Broad Institute Genome Sequencing Center for Infectious Disease"/>
            <person name="Wu L."/>
            <person name="Ma J."/>
        </authorList>
    </citation>
    <scope>NUCLEOTIDE SEQUENCE [LARGE SCALE GENOMIC DNA]</scope>
    <source>
        <strain evidence="2">CGMCC 1.16326</strain>
    </source>
</reference>
<protein>
    <submittedName>
        <fullName evidence="1">Phage GP46 family protein</fullName>
    </submittedName>
</protein>
<evidence type="ECO:0000313" key="1">
    <source>
        <dbReference type="EMBL" id="MFC5393162.1"/>
    </source>
</evidence>
<dbReference type="InterPro" id="IPR010877">
    <property type="entry name" value="Phage_Mu_Gp46"/>
</dbReference>
<dbReference type="EMBL" id="JBHSLV010000019">
    <property type="protein sequence ID" value="MFC5393162.1"/>
    <property type="molecule type" value="Genomic_DNA"/>
</dbReference>
<dbReference type="RefSeq" id="WP_377008120.1">
    <property type="nucleotide sequence ID" value="NZ_JBHSLV010000019.1"/>
</dbReference>
<evidence type="ECO:0000313" key="2">
    <source>
        <dbReference type="Proteomes" id="UP001596104"/>
    </source>
</evidence>
<gene>
    <name evidence="1" type="ORF">ACFPPC_11005</name>
</gene>
<proteinExistence type="predicted"/>